<evidence type="ECO:0000256" key="1">
    <source>
        <dbReference type="ARBA" id="ARBA00004603"/>
    </source>
</evidence>
<feature type="region of interest" description="Disordered" evidence="4">
    <location>
        <begin position="241"/>
        <end position="265"/>
    </location>
</feature>
<feature type="compositionally biased region" description="Polar residues" evidence="4">
    <location>
        <begin position="13"/>
        <end position="33"/>
    </location>
</feature>
<dbReference type="PROSITE" id="PS51258">
    <property type="entry name" value="MHD1"/>
    <property type="match status" value="1"/>
</dbReference>
<feature type="region of interest" description="Disordered" evidence="4">
    <location>
        <begin position="1"/>
        <end position="33"/>
    </location>
</feature>
<proteinExistence type="inferred from homology"/>
<comment type="subcellular location">
    <subcellularLocation>
        <location evidence="1">Late endosome</location>
    </subcellularLocation>
</comment>
<dbReference type="OrthoDB" id="7976202at2759"/>
<dbReference type="GO" id="GO:0005770">
    <property type="term" value="C:late endosome"/>
    <property type="evidence" value="ECO:0007669"/>
    <property type="project" value="UniProtKB-SubCell"/>
</dbReference>
<feature type="compositionally biased region" description="Low complexity" evidence="4">
    <location>
        <begin position="1"/>
        <end position="12"/>
    </location>
</feature>
<evidence type="ECO:0000313" key="7">
    <source>
        <dbReference type="EMBL" id="CAC5380562.1"/>
    </source>
</evidence>
<dbReference type="EMBL" id="CACVKT020002898">
    <property type="protein sequence ID" value="CAC5380562.1"/>
    <property type="molecule type" value="Genomic_DNA"/>
</dbReference>
<keyword evidence="8" id="KW-1185">Reference proteome</keyword>
<dbReference type="InterPro" id="IPR035892">
    <property type="entry name" value="C2_domain_sf"/>
</dbReference>
<feature type="domain" description="C2" evidence="5">
    <location>
        <begin position="1041"/>
        <end position="1173"/>
    </location>
</feature>
<dbReference type="Gene3D" id="1.10.357.50">
    <property type="match status" value="1"/>
</dbReference>
<dbReference type="SUPFAM" id="SSF49562">
    <property type="entry name" value="C2 domain (Calcium/lipid-binding domain, CaLB)"/>
    <property type="match status" value="2"/>
</dbReference>
<name>A0A6J8B9C9_MYTCO</name>
<evidence type="ECO:0000256" key="3">
    <source>
        <dbReference type="ARBA" id="ARBA00022483"/>
    </source>
</evidence>
<feature type="compositionally biased region" description="Basic residues" evidence="4">
    <location>
        <begin position="78"/>
        <end position="93"/>
    </location>
</feature>
<evidence type="ECO:0000259" key="6">
    <source>
        <dbReference type="PROSITE" id="PS51258"/>
    </source>
</evidence>
<dbReference type="PROSITE" id="PS50004">
    <property type="entry name" value="C2"/>
    <property type="match status" value="2"/>
</dbReference>
<feature type="region of interest" description="Disordered" evidence="4">
    <location>
        <begin position="52"/>
        <end position="72"/>
    </location>
</feature>
<sequence>MASPPRSLSLPSTTHGPSKAMQRTGSLPCTGSLRTSQYGQYLKPCSSLDDLDEHYAESSPSPGSAESLPDGGFFTKLKRRLSSRKKNKNRRDRKGSEDYFLGGLFNNDVARRLSNSSRDSLLKEFKKIFKMHVHRRYHDKQYIKNHRMNENIYRGLLRGLLHPLGIPDKSPGLRPGDLIDHLREIFEVDRDEHEYFIREELVHRPKHVQVKVSIIEGQGLAWSGEKKGDFYCLARIVHHGKKSPKASPKDSPKLSPRMTHSSGSFDEADISKTLTVKNCSNPQWNEEFSLNVDNFFTDEIKIYIRDQTVEQEALGHHVDRHHHEHKFKSLLRMIWHSSEHDKSKCGCFGMVSINVKDVVAQGVDKWFDVSECGNKNVVVAKCRIKINLCHRQDDIMSEEYFSIDDYYQAAQQVYSYAAKRCLQDDMPMEAKIQPQDRRVLNTFASSHQISDLSQAIIHVIILLEWTTENDNLSHTQHALVKHIQDLQMTWVTKQFNISTAAQKMPLTDAEISWYRKAAAGYIKCISDHLEELPELFPPSVDNVNLLKAKLGVTVQLLELDLWESKSSPHKDLAHLLLHKLQSDVDTYTHSKVETISMHDLVKDPVIPELNILGEIVDILSSHCYPMGVVRTFYNSIGINYYRIVSLSAEKNISTKTRELMMELDKYQKRYHKFSVNITESSKLALRIYFLVRKFYNITRDNISRRDVFRLAISNYQQWFQETLVFWIQTFRTECMTRIEKALEIDKDVVLVTSRCKFSNSSVDVLACFAKITEEWKAIDFHDPDSSLMGVTKITDLICDGARLYVQKIQNILERNCYYDDEEKTFNVTDRLCITLNNIEHVRQYLNELPQLLEWETVVSRISSTHENDRIGTQAYSTLTRLLNTTNKEIIMKSSLLLTQITEKMKVDIAAYMDIFTRKRPEKASSVDKLIGYMSVNLKTLHDKMMTPTYYRMIEHLWPTMVTLLDQKMLSGERPEYYYQMKQHVKALISYFVRGGLQERQVNNSVFEALKTRLDYNTMSTEDLLLAYYDKIADNMGTPLDYFGHLALKFAYIEETRGNITVYVKVIRGCDLPGLDVTGLSDPYVILSLHPSTMFGHVKPQKTRIVEQTLNPVFNTSFQFPNIPRDYINIQGAVVLLSVFDYDKIGNDDFAGEVVIRLSSIPKISMSQTVDSTSVVMMALQRPSASLEGPFQVLVERKSWDKTAKTFLADRKRYLEHHRPRTDRPSKLTNFFSFLTGDKT</sequence>
<feature type="region of interest" description="Disordered" evidence="4">
    <location>
        <begin position="78"/>
        <end position="97"/>
    </location>
</feature>
<evidence type="ECO:0000259" key="5">
    <source>
        <dbReference type="PROSITE" id="PS50004"/>
    </source>
</evidence>
<dbReference type="Proteomes" id="UP000507470">
    <property type="component" value="Unassembled WGS sequence"/>
</dbReference>
<dbReference type="Gene3D" id="2.60.40.150">
    <property type="entry name" value="C2 domain"/>
    <property type="match status" value="2"/>
</dbReference>
<organism evidence="7 8">
    <name type="scientific">Mytilus coruscus</name>
    <name type="common">Sea mussel</name>
    <dbReference type="NCBI Taxonomy" id="42192"/>
    <lineage>
        <taxon>Eukaryota</taxon>
        <taxon>Metazoa</taxon>
        <taxon>Spiralia</taxon>
        <taxon>Lophotrochozoa</taxon>
        <taxon>Mollusca</taxon>
        <taxon>Bivalvia</taxon>
        <taxon>Autobranchia</taxon>
        <taxon>Pteriomorphia</taxon>
        <taxon>Mytilida</taxon>
        <taxon>Mytiloidea</taxon>
        <taxon>Mytilidae</taxon>
        <taxon>Mytilinae</taxon>
        <taxon>Mytilus</taxon>
    </lineage>
</organism>
<reference evidence="7 8" key="1">
    <citation type="submission" date="2020-06" db="EMBL/GenBank/DDBJ databases">
        <authorList>
            <person name="Li R."/>
            <person name="Bekaert M."/>
        </authorList>
    </citation>
    <scope>NUCLEOTIDE SEQUENCE [LARGE SCALE GENOMIC DNA]</scope>
    <source>
        <strain evidence="8">wild</strain>
    </source>
</reference>
<evidence type="ECO:0000256" key="4">
    <source>
        <dbReference type="SAM" id="MobiDB-lite"/>
    </source>
</evidence>
<feature type="compositionally biased region" description="Low complexity" evidence="4">
    <location>
        <begin position="57"/>
        <end position="67"/>
    </location>
</feature>
<dbReference type="InterPro" id="IPR000008">
    <property type="entry name" value="C2_dom"/>
</dbReference>
<dbReference type="GO" id="GO:0099503">
    <property type="term" value="C:secretory vesicle"/>
    <property type="evidence" value="ECO:0007669"/>
    <property type="project" value="TreeGrafter"/>
</dbReference>
<evidence type="ECO:0000313" key="8">
    <source>
        <dbReference type="Proteomes" id="UP000507470"/>
    </source>
</evidence>
<dbReference type="PANTHER" id="PTHR45999">
    <property type="entry name" value="UNC-13-4A, ISOFORM B"/>
    <property type="match status" value="1"/>
</dbReference>
<dbReference type="InterPro" id="IPR052095">
    <property type="entry name" value="UNC-13_domain"/>
</dbReference>
<feature type="domain" description="MHD1" evidence="6">
    <location>
        <begin position="685"/>
        <end position="808"/>
    </location>
</feature>
<protein>
    <submittedName>
        <fullName evidence="7">BAIAP3</fullName>
    </submittedName>
</protein>
<gene>
    <name evidence="7" type="ORF">MCOR_16496</name>
</gene>
<feature type="domain" description="C2" evidence="5">
    <location>
        <begin position="189"/>
        <end position="336"/>
    </location>
</feature>
<evidence type="ECO:0000256" key="2">
    <source>
        <dbReference type="ARBA" id="ARBA00005823"/>
    </source>
</evidence>
<dbReference type="GO" id="GO:0006887">
    <property type="term" value="P:exocytosis"/>
    <property type="evidence" value="ECO:0007669"/>
    <property type="project" value="UniProtKB-KW"/>
</dbReference>
<dbReference type="InterPro" id="IPR014770">
    <property type="entry name" value="Munc13_1"/>
</dbReference>
<dbReference type="AlphaFoldDB" id="A0A6J8B9C9"/>
<dbReference type="PANTHER" id="PTHR45999:SF4">
    <property type="entry name" value="UNC-13-4A, ISOFORM B"/>
    <property type="match status" value="1"/>
</dbReference>
<keyword evidence="3" id="KW-0268">Exocytosis</keyword>
<accession>A0A6J8B9C9</accession>
<dbReference type="SMART" id="SM00239">
    <property type="entry name" value="C2"/>
    <property type="match status" value="2"/>
</dbReference>
<comment type="similarity">
    <text evidence="2">Belongs to the unc-13 family.</text>
</comment>
<dbReference type="Pfam" id="PF00168">
    <property type="entry name" value="C2"/>
    <property type="match status" value="2"/>
</dbReference>